<dbReference type="Proteomes" id="UP000308365">
    <property type="component" value="Unassembled WGS sequence"/>
</dbReference>
<dbReference type="InterPro" id="IPR026614">
    <property type="entry name" value="ANGPTL8"/>
</dbReference>
<comment type="caution">
    <text evidence="1">The sequence shown here is derived from an EMBL/GenBank/DDBJ whole genome shotgun (WGS) entry which is preliminary data.</text>
</comment>
<dbReference type="PANTHER" id="PTHR21463">
    <property type="entry name" value="ANGIOPOIETIN-LIKE PROTEIN 8"/>
    <property type="match status" value="1"/>
</dbReference>
<dbReference type="GO" id="GO:0019216">
    <property type="term" value="P:regulation of lipid metabolic process"/>
    <property type="evidence" value="ECO:0007669"/>
    <property type="project" value="InterPro"/>
</dbReference>
<dbReference type="GO" id="GO:0005576">
    <property type="term" value="C:extracellular region"/>
    <property type="evidence" value="ECO:0007669"/>
    <property type="project" value="TreeGrafter"/>
</dbReference>
<dbReference type="GO" id="GO:0070328">
    <property type="term" value="P:triglyceride homeostasis"/>
    <property type="evidence" value="ECO:0007669"/>
    <property type="project" value="InterPro"/>
</dbReference>
<protein>
    <recommendedName>
        <fullName evidence="3">Angiopoietin like 8</fullName>
    </recommendedName>
</protein>
<organism evidence="1 2">
    <name type="scientific">Monodon monoceros</name>
    <name type="common">Narwhal</name>
    <name type="synonym">Ceratodon monodon</name>
    <dbReference type="NCBI Taxonomy" id="40151"/>
    <lineage>
        <taxon>Eukaryota</taxon>
        <taxon>Metazoa</taxon>
        <taxon>Chordata</taxon>
        <taxon>Craniata</taxon>
        <taxon>Vertebrata</taxon>
        <taxon>Euteleostomi</taxon>
        <taxon>Mammalia</taxon>
        <taxon>Eutheria</taxon>
        <taxon>Laurasiatheria</taxon>
        <taxon>Artiodactyla</taxon>
        <taxon>Whippomorpha</taxon>
        <taxon>Cetacea</taxon>
        <taxon>Odontoceti</taxon>
        <taxon>Monodontidae</taxon>
        <taxon>Monodon</taxon>
    </lineage>
</organism>
<accession>A0A4V5P7S1</accession>
<proteinExistence type="predicted"/>
<sequence>MYCTRTVRLRTEPWRLLKLRLCGYTYSRSLHNTGRPAGQLTIDLRLREVLRHKRQQQCCCGHTPSPPVMPMLMLCLLCALAMVAQPAPVAPMSGSEPAQQEELTLLFHGALQLSQALNGVYRATEAQLTEAGRSLSLYGQALGLLGQEVSQGQDAAQELRASLLEMQMAEDGLKLQAEATAQALGEVAQGQQVLRKKMKRMEVQLRGAWLGHARQEFEALKAHADKQSHIMWALMGHMQRQKQEMMAQQQRLRDIQERCAWWGVGRARQRDGDPCALAEPHLPPRLHTAALPA</sequence>
<reference evidence="2" key="1">
    <citation type="journal article" date="2019" name="IScience">
        <title>Narwhal Genome Reveals Long-Term Low Genetic Diversity despite Current Large Abundance Size.</title>
        <authorList>
            <person name="Westbury M.V."/>
            <person name="Petersen B."/>
            <person name="Garde E."/>
            <person name="Heide-Jorgensen M.P."/>
            <person name="Lorenzen E.D."/>
        </authorList>
    </citation>
    <scope>NUCLEOTIDE SEQUENCE [LARGE SCALE GENOMIC DNA]</scope>
</reference>
<evidence type="ECO:0000313" key="2">
    <source>
        <dbReference type="Proteomes" id="UP000308365"/>
    </source>
</evidence>
<dbReference type="EMBL" id="RWIC01000667">
    <property type="protein sequence ID" value="TKC41190.1"/>
    <property type="molecule type" value="Genomic_DNA"/>
</dbReference>
<dbReference type="PANTHER" id="PTHR21463:SF0">
    <property type="entry name" value="ANGIOPOIETIN-LIKE PROTEIN 8"/>
    <property type="match status" value="1"/>
</dbReference>
<evidence type="ECO:0000313" key="1">
    <source>
        <dbReference type="EMBL" id="TKC41190.1"/>
    </source>
</evidence>
<gene>
    <name evidence="1" type="ORF">EI555_010518</name>
</gene>
<evidence type="ECO:0008006" key="3">
    <source>
        <dbReference type="Google" id="ProtNLM"/>
    </source>
</evidence>
<dbReference type="AlphaFoldDB" id="A0A4V5P7S1"/>
<name>A0A4V5P7S1_MONMO</name>